<evidence type="ECO:0000313" key="2">
    <source>
        <dbReference type="EMBL" id="MBL0387867.1"/>
    </source>
</evidence>
<organism evidence="2 3">
    <name type="scientific">Tumebacillus amylolyticus</name>
    <dbReference type="NCBI Taxonomy" id="2801339"/>
    <lineage>
        <taxon>Bacteria</taxon>
        <taxon>Bacillati</taxon>
        <taxon>Bacillota</taxon>
        <taxon>Bacilli</taxon>
        <taxon>Bacillales</taxon>
        <taxon>Alicyclobacillaceae</taxon>
        <taxon>Tumebacillus</taxon>
    </lineage>
</organism>
<comment type="caution">
    <text evidence="2">The sequence shown here is derived from an EMBL/GenBank/DDBJ whole genome shotgun (WGS) entry which is preliminary data.</text>
</comment>
<proteinExistence type="predicted"/>
<dbReference type="Proteomes" id="UP000602284">
    <property type="component" value="Unassembled WGS sequence"/>
</dbReference>
<evidence type="ECO:0000256" key="1">
    <source>
        <dbReference type="SAM" id="MobiDB-lite"/>
    </source>
</evidence>
<dbReference type="RefSeq" id="WP_201636292.1">
    <property type="nucleotide sequence ID" value="NZ_JAEQNB010000004.1"/>
</dbReference>
<gene>
    <name evidence="2" type="ORF">JJB07_14595</name>
</gene>
<dbReference type="EMBL" id="JAEQNB010000004">
    <property type="protein sequence ID" value="MBL0387867.1"/>
    <property type="molecule type" value="Genomic_DNA"/>
</dbReference>
<sequence length="87" mass="9525">MEGFVQVAIALQQNPPGNCIICGAAAKVLVFGPSQVRVKFCKPCQQVVSEMLVTDLDGQVDWPDSEDEEPDDDHDGLDDIDYEDEGE</sequence>
<accession>A0ABS1JC70</accession>
<keyword evidence="3" id="KW-1185">Reference proteome</keyword>
<name>A0ABS1JC70_9BACL</name>
<evidence type="ECO:0000313" key="3">
    <source>
        <dbReference type="Proteomes" id="UP000602284"/>
    </source>
</evidence>
<feature type="region of interest" description="Disordered" evidence="1">
    <location>
        <begin position="58"/>
        <end position="87"/>
    </location>
</feature>
<feature type="compositionally biased region" description="Acidic residues" evidence="1">
    <location>
        <begin position="63"/>
        <end position="87"/>
    </location>
</feature>
<reference evidence="2 3" key="1">
    <citation type="submission" date="2021-01" db="EMBL/GenBank/DDBJ databases">
        <title>Tumebacillus sp. strain ITR2 16S ribosomal RNA gene Genome sequencing and assembly.</title>
        <authorList>
            <person name="Kang M."/>
        </authorList>
    </citation>
    <scope>NUCLEOTIDE SEQUENCE [LARGE SCALE GENOMIC DNA]</scope>
    <source>
        <strain evidence="2 3">ITR2</strain>
    </source>
</reference>
<protein>
    <submittedName>
        <fullName evidence="2">Uncharacterized protein</fullName>
    </submittedName>
</protein>